<dbReference type="GO" id="GO:0005886">
    <property type="term" value="C:plasma membrane"/>
    <property type="evidence" value="ECO:0007669"/>
    <property type="project" value="UniProtKB-SubCell"/>
</dbReference>
<dbReference type="RefSeq" id="WP_211262762.1">
    <property type="nucleotide sequence ID" value="NZ_KK088543.1"/>
</dbReference>
<dbReference type="HOGENOM" id="CLU_028880_6_5_5"/>
<comment type="caution">
    <text evidence="12">The sequence shown here is derived from an EMBL/GenBank/DDBJ whole genome shotgun (WGS) entry which is preliminary data.</text>
</comment>
<accession>A0A017HT73</accession>
<dbReference type="AlphaFoldDB" id="A0A017HT73"/>
<keyword evidence="7 11" id="KW-1133">Transmembrane helix</keyword>
<evidence type="ECO:0000256" key="11">
    <source>
        <dbReference type="SAM" id="Phobius"/>
    </source>
</evidence>
<feature type="transmembrane region" description="Helical" evidence="11">
    <location>
        <begin position="59"/>
        <end position="76"/>
    </location>
</feature>
<comment type="subunit">
    <text evidence="2">The complex is composed of two ATP-binding proteins (LsrA), two transmembrane proteins (LsrC and LsrD) and a solute-binding protein (LsrB).</text>
</comment>
<organism evidence="12 13">
    <name type="scientific">Rubellimicrobium mesophilum DSM 19309</name>
    <dbReference type="NCBI Taxonomy" id="442562"/>
    <lineage>
        <taxon>Bacteria</taxon>
        <taxon>Pseudomonadati</taxon>
        <taxon>Pseudomonadota</taxon>
        <taxon>Alphaproteobacteria</taxon>
        <taxon>Rhodobacterales</taxon>
        <taxon>Roseobacteraceae</taxon>
        <taxon>Rubellimicrobium</taxon>
    </lineage>
</organism>
<dbReference type="GO" id="GO:0022857">
    <property type="term" value="F:transmembrane transporter activity"/>
    <property type="evidence" value="ECO:0007669"/>
    <property type="project" value="InterPro"/>
</dbReference>
<evidence type="ECO:0000256" key="7">
    <source>
        <dbReference type="ARBA" id="ARBA00022989"/>
    </source>
</evidence>
<dbReference type="PANTHER" id="PTHR32196">
    <property type="entry name" value="ABC TRANSPORTER PERMEASE PROTEIN YPHD-RELATED-RELATED"/>
    <property type="match status" value="1"/>
</dbReference>
<evidence type="ECO:0000256" key="6">
    <source>
        <dbReference type="ARBA" id="ARBA00022692"/>
    </source>
</evidence>
<evidence type="ECO:0000256" key="9">
    <source>
        <dbReference type="ARBA" id="ARBA00025439"/>
    </source>
</evidence>
<evidence type="ECO:0000256" key="2">
    <source>
        <dbReference type="ARBA" id="ARBA00011262"/>
    </source>
</evidence>
<keyword evidence="3" id="KW-0813">Transport</keyword>
<dbReference type="PANTHER" id="PTHR32196:SF29">
    <property type="entry name" value="AUTOINDUCER 2 IMPORT SYSTEM PERMEASE PROTEIN LSRC"/>
    <property type="match status" value="1"/>
</dbReference>
<gene>
    <name evidence="12" type="ORF">Rumeso_01075</name>
</gene>
<feature type="transmembrane region" description="Helical" evidence="11">
    <location>
        <begin position="12"/>
        <end position="39"/>
    </location>
</feature>
<evidence type="ECO:0000256" key="3">
    <source>
        <dbReference type="ARBA" id="ARBA00022448"/>
    </source>
</evidence>
<keyword evidence="5" id="KW-0997">Cell inner membrane</keyword>
<proteinExistence type="predicted"/>
<evidence type="ECO:0000313" key="12">
    <source>
        <dbReference type="EMBL" id="EYD77368.1"/>
    </source>
</evidence>
<sequence length="99" mass="10368">MVAGLGFELKSIAAAVLGGVSINGGSGSVIGALIGAVLVDLIQNSLVRWELVSEFWQEAVLGFLILAAVSADALLMRRLNRLRIRREKAAAPVAKEATP</sequence>
<evidence type="ECO:0000256" key="10">
    <source>
        <dbReference type="ARBA" id="ARBA00039382"/>
    </source>
</evidence>
<comment type="subcellular location">
    <subcellularLocation>
        <location evidence="1">Cell membrane</location>
        <topology evidence="1">Multi-pass membrane protein</topology>
    </subcellularLocation>
</comment>
<name>A0A017HT73_9RHOB</name>
<evidence type="ECO:0000313" key="13">
    <source>
        <dbReference type="Proteomes" id="UP000019666"/>
    </source>
</evidence>
<evidence type="ECO:0000256" key="1">
    <source>
        <dbReference type="ARBA" id="ARBA00004651"/>
    </source>
</evidence>
<evidence type="ECO:0000256" key="5">
    <source>
        <dbReference type="ARBA" id="ARBA00022519"/>
    </source>
</evidence>
<dbReference type="EMBL" id="AOSK01000030">
    <property type="protein sequence ID" value="EYD77368.1"/>
    <property type="molecule type" value="Genomic_DNA"/>
</dbReference>
<reference evidence="12 13" key="1">
    <citation type="submission" date="2013-02" db="EMBL/GenBank/DDBJ databases">
        <authorList>
            <person name="Fiebig A."/>
            <person name="Goeker M."/>
            <person name="Klenk H.-P.P."/>
        </authorList>
    </citation>
    <scope>NUCLEOTIDE SEQUENCE [LARGE SCALE GENOMIC DNA]</scope>
    <source>
        <strain evidence="12 13">DSM 19309</strain>
    </source>
</reference>
<dbReference type="Proteomes" id="UP000019666">
    <property type="component" value="Unassembled WGS sequence"/>
</dbReference>
<keyword evidence="4" id="KW-1003">Cell membrane</keyword>
<keyword evidence="13" id="KW-1185">Reference proteome</keyword>
<comment type="function">
    <text evidence="9">Part of the ABC transporter complex LsrABCD involved in autoinducer 2 (AI-2) import. Probably responsible for the translocation of the substrate across the membrane.</text>
</comment>
<dbReference type="PATRIC" id="fig|442562.3.peg.1067"/>
<dbReference type="STRING" id="442562.Rumeso_01075"/>
<evidence type="ECO:0000256" key="8">
    <source>
        <dbReference type="ARBA" id="ARBA00023136"/>
    </source>
</evidence>
<keyword evidence="6 11" id="KW-0812">Transmembrane</keyword>
<dbReference type="Pfam" id="PF02653">
    <property type="entry name" value="BPD_transp_2"/>
    <property type="match status" value="1"/>
</dbReference>
<keyword evidence="8 11" id="KW-0472">Membrane</keyword>
<evidence type="ECO:0000256" key="4">
    <source>
        <dbReference type="ARBA" id="ARBA00022475"/>
    </source>
</evidence>
<protein>
    <recommendedName>
        <fullName evidence="10">Autoinducer 2 import system permease protein LsrC</fullName>
    </recommendedName>
</protein>
<dbReference type="InterPro" id="IPR001851">
    <property type="entry name" value="ABC_transp_permease"/>
</dbReference>